<dbReference type="GO" id="GO:0005524">
    <property type="term" value="F:ATP binding"/>
    <property type="evidence" value="ECO:0007669"/>
    <property type="project" value="UniProtKB-KW"/>
</dbReference>
<dbReference type="PANTHER" id="PTHR38710:SF1">
    <property type="entry name" value="WITH PUTATIVE URIDYL PYROPHOSPHORYLASE-RELATED"/>
    <property type="match status" value="1"/>
</dbReference>
<dbReference type="EMBL" id="MU620901">
    <property type="protein sequence ID" value="KAI8582235.1"/>
    <property type="molecule type" value="Genomic_DNA"/>
</dbReference>
<dbReference type="InterPro" id="IPR036554">
    <property type="entry name" value="GHMP_kinase_C_sf"/>
</dbReference>
<dbReference type="Gene3D" id="3.30.70.890">
    <property type="entry name" value="GHMP kinase, C-terminal domain"/>
    <property type="match status" value="1"/>
</dbReference>
<keyword evidence="1" id="KW-0547">Nucleotide-binding</keyword>
<reference evidence="4" key="2">
    <citation type="journal article" date="2022" name="Proc. Natl. Acad. Sci. U.S.A.">
        <title>Diploid-dominant life cycles characterize the early evolution of Fungi.</title>
        <authorList>
            <person name="Amses K.R."/>
            <person name="Simmons D.R."/>
            <person name="Longcore J.E."/>
            <person name="Mondo S.J."/>
            <person name="Seto K."/>
            <person name="Jeronimo G.H."/>
            <person name="Bonds A.E."/>
            <person name="Quandt C.A."/>
            <person name="Davis W.J."/>
            <person name="Chang Y."/>
            <person name="Federici B.A."/>
            <person name="Kuo A."/>
            <person name="LaButti K."/>
            <person name="Pangilinan J."/>
            <person name="Andreopoulos W."/>
            <person name="Tritt A."/>
            <person name="Riley R."/>
            <person name="Hundley H."/>
            <person name="Johnson J."/>
            <person name="Lipzen A."/>
            <person name="Barry K."/>
            <person name="Lang B.F."/>
            <person name="Cuomo C.A."/>
            <person name="Buchler N.E."/>
            <person name="Grigoriev I.V."/>
            <person name="Spatafora J.W."/>
            <person name="Stajich J.E."/>
            <person name="James T.Y."/>
        </authorList>
    </citation>
    <scope>NUCLEOTIDE SEQUENCE</scope>
    <source>
        <strain evidence="4">AG</strain>
    </source>
</reference>
<dbReference type="AlphaFoldDB" id="A0AAD5EH90"/>
<dbReference type="GeneID" id="75912190"/>
<dbReference type="RefSeq" id="XP_051447239.1">
    <property type="nucleotide sequence ID" value="XM_051586842.1"/>
</dbReference>
<proteinExistence type="predicted"/>
<name>A0AAD5EH90_UMBRA</name>
<keyword evidence="5" id="KW-1185">Reference proteome</keyword>
<evidence type="ECO:0000256" key="1">
    <source>
        <dbReference type="ARBA" id="ARBA00022741"/>
    </source>
</evidence>
<evidence type="ECO:0000256" key="2">
    <source>
        <dbReference type="ARBA" id="ARBA00022840"/>
    </source>
</evidence>
<feature type="domain" description="GHMP kinase N-terminal" evidence="3">
    <location>
        <begin position="381"/>
        <end position="465"/>
    </location>
</feature>
<protein>
    <recommendedName>
        <fullName evidence="3">GHMP kinase N-terminal domain-containing protein</fullName>
    </recommendedName>
</protein>
<sequence>MTGTLVILATAYASTTLENDIKSQNTDRFLRYRGVPKCLLPISGRPALSWWYDEARAIYSNIYIVATAHSYKHFERWASGHSFPKENILNSGFSEGAISDISFVHRVKDINDDLSIVPADLLFDNSRGHQLLETLKANGESRVIYHIPEHGDDPRIHRIAVAANSDLLTKEDATDARKLLICPVAFVIRHDRLTQLEPYLRKVHQDAKQVVSGDNTVVSLEKDIFNFYEQEEDVKAIEVDYVTAHGYLNPRVTLKEYLEKWEKLLNSNIPPRSPENYPHHKEEPIVTRSFARVGLMGNPSDGFYGKTMSLLISNFWAEVTLIPNPLSQVEYTTISILPNPVADPHLFSSIESMAVISETDGYDNGDRLLQACCKVFFTHCKKNAIAINTKQGFSVLFETNIPRQVGLAGSSAIISAFWKTLLKFYGVTDKQIPLPLQASLVLSAEQDELGISAGLQDRVIQAYGGLVFMDFGKQQVDQYGYGKYERLNMDNLPPLWLAYVADPKDSGKVHSSVRQRFANGEPAVVEAMRQFAQFTTDAKDALEQRDHKRFAELMSSNFNLRRAVYGDAALGNANLRMIELAKEYNCVAKFPGSGGAIVGMWNGSDASSRSEDLRDLRWALEKEGFVYVEIVPNAGEV</sequence>
<dbReference type="SUPFAM" id="SSF53448">
    <property type="entry name" value="Nucleotide-diphospho-sugar transferases"/>
    <property type="match status" value="1"/>
</dbReference>
<dbReference type="Pfam" id="PF00288">
    <property type="entry name" value="GHMP_kinases_N"/>
    <property type="match status" value="1"/>
</dbReference>
<dbReference type="InterPro" id="IPR006204">
    <property type="entry name" value="GHMP_kinase_N_dom"/>
</dbReference>
<dbReference type="InterPro" id="IPR014721">
    <property type="entry name" value="Ribsml_uS5_D2-typ_fold_subgr"/>
</dbReference>
<dbReference type="Proteomes" id="UP001206595">
    <property type="component" value="Unassembled WGS sequence"/>
</dbReference>
<reference evidence="4" key="1">
    <citation type="submission" date="2021-06" db="EMBL/GenBank/DDBJ databases">
        <authorList>
            <consortium name="DOE Joint Genome Institute"/>
            <person name="Mondo S.J."/>
            <person name="Amses K.R."/>
            <person name="Simmons D.R."/>
            <person name="Longcore J.E."/>
            <person name="Seto K."/>
            <person name="Alves G.H."/>
            <person name="Bonds A.E."/>
            <person name="Quandt C.A."/>
            <person name="Davis W.J."/>
            <person name="Chang Y."/>
            <person name="Letcher P.M."/>
            <person name="Powell M.J."/>
            <person name="Kuo A."/>
            <person name="Labutti K."/>
            <person name="Pangilinan J."/>
            <person name="Andreopoulos W."/>
            <person name="Tritt A."/>
            <person name="Riley R."/>
            <person name="Hundley H."/>
            <person name="Johnson J."/>
            <person name="Lipzen A."/>
            <person name="Barry K."/>
            <person name="Berbee M.L."/>
            <person name="Buchler N.E."/>
            <person name="Grigoriev I.V."/>
            <person name="Spatafora J.W."/>
            <person name="Stajich J.E."/>
            <person name="James T.Y."/>
        </authorList>
    </citation>
    <scope>NUCLEOTIDE SEQUENCE</scope>
    <source>
        <strain evidence="4">AG</strain>
    </source>
</reference>
<evidence type="ECO:0000259" key="3">
    <source>
        <dbReference type="Pfam" id="PF00288"/>
    </source>
</evidence>
<dbReference type="InterPro" id="IPR029044">
    <property type="entry name" value="Nucleotide-diphossugar_trans"/>
</dbReference>
<dbReference type="Gene3D" id="3.30.230.10">
    <property type="match status" value="1"/>
</dbReference>
<dbReference type="SUPFAM" id="SSF54211">
    <property type="entry name" value="Ribosomal protein S5 domain 2-like"/>
    <property type="match status" value="1"/>
</dbReference>
<dbReference type="GO" id="GO:0047940">
    <property type="term" value="F:glucuronokinase activity"/>
    <property type="evidence" value="ECO:0007669"/>
    <property type="project" value="TreeGrafter"/>
</dbReference>
<dbReference type="PANTHER" id="PTHR38710">
    <property type="entry name" value="WITH PUTATIVE URIDYL PYROPHOSPHORYLASE-RELATED"/>
    <property type="match status" value="1"/>
</dbReference>
<evidence type="ECO:0000313" key="4">
    <source>
        <dbReference type="EMBL" id="KAI8582235.1"/>
    </source>
</evidence>
<dbReference type="Gene3D" id="3.90.550.10">
    <property type="entry name" value="Spore Coat Polysaccharide Biosynthesis Protein SpsA, Chain A"/>
    <property type="match status" value="1"/>
</dbReference>
<accession>A0AAD5EH90</accession>
<dbReference type="SUPFAM" id="SSF55060">
    <property type="entry name" value="GHMP Kinase, C-terminal domain"/>
    <property type="match status" value="1"/>
</dbReference>
<dbReference type="InterPro" id="IPR020568">
    <property type="entry name" value="Ribosomal_Su5_D2-typ_SF"/>
</dbReference>
<gene>
    <name evidence="4" type="ORF">K450DRAFT_228025</name>
</gene>
<dbReference type="InterPro" id="IPR053034">
    <property type="entry name" value="Glucuronokinase-like"/>
</dbReference>
<organism evidence="4 5">
    <name type="scientific">Umbelopsis ramanniana AG</name>
    <dbReference type="NCBI Taxonomy" id="1314678"/>
    <lineage>
        <taxon>Eukaryota</taxon>
        <taxon>Fungi</taxon>
        <taxon>Fungi incertae sedis</taxon>
        <taxon>Mucoromycota</taxon>
        <taxon>Mucoromycotina</taxon>
        <taxon>Umbelopsidomycetes</taxon>
        <taxon>Umbelopsidales</taxon>
        <taxon>Umbelopsidaceae</taxon>
        <taxon>Umbelopsis</taxon>
    </lineage>
</organism>
<keyword evidence="2" id="KW-0067">ATP-binding</keyword>
<comment type="caution">
    <text evidence="4">The sequence shown here is derived from an EMBL/GenBank/DDBJ whole genome shotgun (WGS) entry which is preliminary data.</text>
</comment>
<evidence type="ECO:0000313" key="5">
    <source>
        <dbReference type="Proteomes" id="UP001206595"/>
    </source>
</evidence>